<evidence type="ECO:0000256" key="8">
    <source>
        <dbReference type="ARBA" id="ARBA00022917"/>
    </source>
</evidence>
<comment type="catalytic activity">
    <reaction evidence="10">
        <text>tRNA(Cys) + L-cysteine + ATP = L-cysteinyl-tRNA(Cys) + AMP + diphosphate</text>
        <dbReference type="Rhea" id="RHEA:17773"/>
        <dbReference type="Rhea" id="RHEA-COMP:9661"/>
        <dbReference type="Rhea" id="RHEA-COMP:9679"/>
        <dbReference type="ChEBI" id="CHEBI:30616"/>
        <dbReference type="ChEBI" id="CHEBI:33019"/>
        <dbReference type="ChEBI" id="CHEBI:35235"/>
        <dbReference type="ChEBI" id="CHEBI:78442"/>
        <dbReference type="ChEBI" id="CHEBI:78517"/>
        <dbReference type="ChEBI" id="CHEBI:456215"/>
        <dbReference type="EC" id="6.1.1.16"/>
    </reaction>
</comment>
<evidence type="ECO:0000256" key="2">
    <source>
        <dbReference type="ARBA" id="ARBA00011245"/>
    </source>
</evidence>
<name>A0ABM7EXZ5_9FLAO</name>
<evidence type="ECO:0000256" key="9">
    <source>
        <dbReference type="ARBA" id="ARBA00023146"/>
    </source>
</evidence>
<dbReference type="PANTHER" id="PTHR10890:SF3">
    <property type="entry name" value="CYSTEINE--TRNA LIGASE, CYTOPLASMIC"/>
    <property type="match status" value="1"/>
</dbReference>
<accession>A0ABM7EXZ5</accession>
<evidence type="ECO:0000256" key="10">
    <source>
        <dbReference type="HAMAP-Rule" id="MF_00041"/>
    </source>
</evidence>
<sequence>MEEKSYQQKNRNHLKIYNSLTGKKELFHPIHKEYVGIYVCGPTVYNYLHLGNCRTFISFDIVFRYLKHLGYKVRYVRNITDVGHLENENLDIEDKISKKSRLEGLEPMEIVQKYTLSFHNLLNVLNVLPPSIEPTATGHIIEQIDMIQELIKKKLAYEVNGSVYFDLKEYKKFYPYGVISKNQVDQLFYKKLKFIEEKRGFHDFSLWKRAHSNHIMNWNSPWGKGFPGWHIECTTMSTKYLGETFDIHGGGIDLKFPHHECELAQAIGIYNKSYFAHYWMHTNMLTLNGKKMSKSTGNFLELKDIIYNETCNKTFFPSIFRFYILQTHYRNIMNFSDKGLIEAEKGYHKIMKAIKILKNLEPKTKTSKNFDIVFNVHHWIDICYQAINDDFNLPLLITHLFQISTLIINDSIQNISHFHLLKKYMIYFVFDILGIQEINHHEEDSKKLKILIERLIKFRTEERKQKHWIISDKIRQELYHIGVLLHDNKFL</sequence>
<keyword evidence="9 10" id="KW-0030">Aminoacyl-tRNA synthetase</keyword>
<dbReference type="PRINTS" id="PR00983">
    <property type="entry name" value="TRNASYNTHCYS"/>
</dbReference>
<gene>
    <name evidence="10 12" type="primary">cysS</name>
    <name evidence="12" type="ORF">BPAY_069</name>
</gene>
<evidence type="ECO:0000256" key="1">
    <source>
        <dbReference type="ARBA" id="ARBA00005594"/>
    </source>
</evidence>
<dbReference type="InterPro" id="IPR024909">
    <property type="entry name" value="Cys-tRNA/MSH_ligase"/>
</dbReference>
<dbReference type="Proteomes" id="UP000217805">
    <property type="component" value="Chromosome"/>
</dbReference>
<evidence type="ECO:0000313" key="13">
    <source>
        <dbReference type="Proteomes" id="UP000217805"/>
    </source>
</evidence>
<dbReference type="Pfam" id="PF01406">
    <property type="entry name" value="tRNA-synt_1e"/>
    <property type="match status" value="1"/>
</dbReference>
<feature type="binding site" evidence="10">
    <location>
        <position position="40"/>
    </location>
    <ligand>
        <name>Zn(2+)</name>
        <dbReference type="ChEBI" id="CHEBI:29105"/>
    </ligand>
</feature>
<protein>
    <recommendedName>
        <fullName evidence="10">Cysteine--tRNA ligase</fullName>
        <ecNumber evidence="10">6.1.1.16</ecNumber>
    </recommendedName>
    <alternativeName>
        <fullName evidence="10">Cysteinyl-tRNA synthetase</fullName>
        <shortName evidence="10">CysRS</shortName>
    </alternativeName>
</protein>
<keyword evidence="3 10" id="KW-0436">Ligase</keyword>
<dbReference type="InterPro" id="IPR015803">
    <property type="entry name" value="Cys-tRNA-ligase"/>
</dbReference>
<dbReference type="EMBL" id="AP014609">
    <property type="protein sequence ID" value="BAR91829.1"/>
    <property type="molecule type" value="Genomic_DNA"/>
</dbReference>
<dbReference type="InterPro" id="IPR014729">
    <property type="entry name" value="Rossmann-like_a/b/a_fold"/>
</dbReference>
<reference evidence="12 13" key="1">
    <citation type="journal article" date="2015" name="Microbes Environ.">
        <title>An Efficient Strategy Developed for Next-Generation Sequencing of Endosymbiont Genomes Performed Using Crude DNA Isolated from Host Tissues: A Case Study of Blattabacterium cuenoti Inhabiting the Fat Bodies of Cockroaches.</title>
        <authorList>
            <person name="Kinjo Y."/>
            <person name="Saitoh S."/>
            <person name="Tokuda G."/>
        </authorList>
    </citation>
    <scope>NUCLEOTIDE SEQUENCE [LARGE SCALE GENOMIC DNA]</scope>
    <source>
        <strain evidence="12 13">BPAY</strain>
    </source>
</reference>
<feature type="binding site" evidence="10">
    <location>
        <position position="258"/>
    </location>
    <ligand>
        <name>Zn(2+)</name>
        <dbReference type="ChEBI" id="CHEBI:29105"/>
    </ligand>
</feature>
<dbReference type="Gene3D" id="3.40.50.620">
    <property type="entry name" value="HUPs"/>
    <property type="match status" value="1"/>
</dbReference>
<dbReference type="EC" id="6.1.1.16" evidence="10"/>
<comment type="subunit">
    <text evidence="2 10">Monomer.</text>
</comment>
<keyword evidence="5 10" id="KW-0547">Nucleotide-binding</keyword>
<evidence type="ECO:0000259" key="11">
    <source>
        <dbReference type="Pfam" id="PF01406"/>
    </source>
</evidence>
<evidence type="ECO:0000313" key="12">
    <source>
        <dbReference type="EMBL" id="BAR91829.1"/>
    </source>
</evidence>
<evidence type="ECO:0000256" key="6">
    <source>
        <dbReference type="ARBA" id="ARBA00022833"/>
    </source>
</evidence>
<proteinExistence type="inferred from homology"/>
<dbReference type="NCBIfam" id="TIGR00435">
    <property type="entry name" value="cysS"/>
    <property type="match status" value="1"/>
</dbReference>
<feature type="short sequence motif" description="'HIGH' region" evidence="10">
    <location>
        <begin position="42"/>
        <end position="52"/>
    </location>
</feature>
<feature type="binding site" evidence="10">
    <location>
        <position position="294"/>
    </location>
    <ligand>
        <name>ATP</name>
        <dbReference type="ChEBI" id="CHEBI:30616"/>
    </ligand>
</feature>
<feature type="short sequence motif" description="'KMSKS' region" evidence="10">
    <location>
        <begin position="291"/>
        <end position="295"/>
    </location>
</feature>
<keyword evidence="6 10" id="KW-0862">Zinc</keyword>
<dbReference type="HAMAP" id="MF_00041">
    <property type="entry name" value="Cys_tRNA_synth"/>
    <property type="match status" value="1"/>
</dbReference>
<keyword evidence="13" id="KW-1185">Reference proteome</keyword>
<evidence type="ECO:0000256" key="5">
    <source>
        <dbReference type="ARBA" id="ARBA00022741"/>
    </source>
</evidence>
<comment type="similarity">
    <text evidence="1 10">Belongs to the class-I aminoacyl-tRNA synthetase family.</text>
</comment>
<feature type="domain" description="tRNA synthetases class I catalytic" evidence="11">
    <location>
        <begin position="27"/>
        <end position="343"/>
    </location>
</feature>
<dbReference type="PANTHER" id="PTHR10890">
    <property type="entry name" value="CYSTEINYL-TRNA SYNTHETASE"/>
    <property type="match status" value="1"/>
</dbReference>
<dbReference type="InterPro" id="IPR009080">
    <property type="entry name" value="tRNAsynth_Ia_anticodon-bd"/>
</dbReference>
<keyword evidence="8 10" id="KW-0648">Protein biosynthesis</keyword>
<organism evidence="12 13">
    <name type="scientific">Blattabacterium cuenoti BPAY</name>
    <dbReference type="NCBI Taxonomy" id="1457031"/>
    <lineage>
        <taxon>Bacteria</taxon>
        <taxon>Pseudomonadati</taxon>
        <taxon>Bacteroidota</taxon>
        <taxon>Flavobacteriia</taxon>
        <taxon>Flavobacteriales</taxon>
        <taxon>Blattabacteriaceae</taxon>
        <taxon>Blattabacterium</taxon>
    </lineage>
</organism>
<keyword evidence="10" id="KW-0963">Cytoplasm</keyword>
<keyword evidence="7 10" id="KW-0067">ATP-binding</keyword>
<comment type="cofactor">
    <cofactor evidence="10">
        <name>Zn(2+)</name>
        <dbReference type="ChEBI" id="CHEBI:29105"/>
    </cofactor>
    <text evidence="10">Binds 1 zinc ion per subunit.</text>
</comment>
<dbReference type="RefSeq" id="WP_096377908.1">
    <property type="nucleotide sequence ID" value="NZ_AP014609.1"/>
</dbReference>
<keyword evidence="4 10" id="KW-0479">Metal-binding</keyword>
<dbReference type="Gene3D" id="1.20.120.1910">
    <property type="entry name" value="Cysteine-tRNA ligase, C-terminal anti-codon recognition domain"/>
    <property type="match status" value="1"/>
</dbReference>
<evidence type="ECO:0000256" key="4">
    <source>
        <dbReference type="ARBA" id="ARBA00022723"/>
    </source>
</evidence>
<dbReference type="InterPro" id="IPR032678">
    <property type="entry name" value="tRNA-synt_1_cat_dom"/>
</dbReference>
<evidence type="ECO:0000256" key="3">
    <source>
        <dbReference type="ARBA" id="ARBA00022598"/>
    </source>
</evidence>
<comment type="subcellular location">
    <subcellularLocation>
        <location evidence="10">Cytoplasm</location>
    </subcellularLocation>
</comment>
<feature type="binding site" evidence="10">
    <location>
        <position position="233"/>
    </location>
    <ligand>
        <name>Zn(2+)</name>
        <dbReference type="ChEBI" id="CHEBI:29105"/>
    </ligand>
</feature>
<dbReference type="SUPFAM" id="SSF47323">
    <property type="entry name" value="Anticodon-binding domain of a subclass of class I aminoacyl-tRNA synthetases"/>
    <property type="match status" value="1"/>
</dbReference>
<evidence type="ECO:0000256" key="7">
    <source>
        <dbReference type="ARBA" id="ARBA00022840"/>
    </source>
</evidence>
<dbReference type="SUPFAM" id="SSF52374">
    <property type="entry name" value="Nucleotidylyl transferase"/>
    <property type="match status" value="1"/>
</dbReference>
<dbReference type="CDD" id="cd00672">
    <property type="entry name" value="CysRS_core"/>
    <property type="match status" value="1"/>
</dbReference>
<feature type="binding site" evidence="10">
    <location>
        <position position="262"/>
    </location>
    <ligand>
        <name>Zn(2+)</name>
        <dbReference type="ChEBI" id="CHEBI:29105"/>
    </ligand>
</feature>